<feature type="domain" description="Gfo/Idh/MocA-like oxidoreductase N-terminal" evidence="3">
    <location>
        <begin position="3"/>
        <end position="119"/>
    </location>
</feature>
<keyword evidence="1" id="KW-0560">Oxidoreductase</keyword>
<organism evidence="5 6">
    <name type="scientific">Aureimonas pseudogalii</name>
    <dbReference type="NCBI Taxonomy" id="1744844"/>
    <lineage>
        <taxon>Bacteria</taxon>
        <taxon>Pseudomonadati</taxon>
        <taxon>Pseudomonadota</taxon>
        <taxon>Alphaproteobacteria</taxon>
        <taxon>Hyphomicrobiales</taxon>
        <taxon>Aurantimonadaceae</taxon>
        <taxon>Aureimonas</taxon>
    </lineage>
</organism>
<dbReference type="InterPro" id="IPR000683">
    <property type="entry name" value="Gfo/Idh/MocA-like_OxRdtase_N"/>
</dbReference>
<dbReference type="Pfam" id="PF01408">
    <property type="entry name" value="GFO_IDH_MocA"/>
    <property type="match status" value="1"/>
</dbReference>
<dbReference type="Pfam" id="PF22725">
    <property type="entry name" value="GFO_IDH_MocA_C3"/>
    <property type="match status" value="1"/>
</dbReference>
<accession>A0A7W6EAT7</accession>
<keyword evidence="6" id="KW-1185">Reference proteome</keyword>
<proteinExistence type="predicted"/>
<feature type="domain" description="GFO/IDH/MocA-like oxidoreductase" evidence="4">
    <location>
        <begin position="127"/>
        <end position="251"/>
    </location>
</feature>
<dbReference type="Gene3D" id="3.40.50.720">
    <property type="entry name" value="NAD(P)-binding Rossmann-like Domain"/>
    <property type="match status" value="1"/>
</dbReference>
<dbReference type="GO" id="GO:0000166">
    <property type="term" value="F:nucleotide binding"/>
    <property type="evidence" value="ECO:0007669"/>
    <property type="project" value="InterPro"/>
</dbReference>
<evidence type="ECO:0000256" key="2">
    <source>
        <dbReference type="SAM" id="MobiDB-lite"/>
    </source>
</evidence>
<evidence type="ECO:0000259" key="3">
    <source>
        <dbReference type="Pfam" id="PF01408"/>
    </source>
</evidence>
<dbReference type="InterPro" id="IPR050463">
    <property type="entry name" value="Gfo/Idh/MocA_oxidrdct_glycsds"/>
</dbReference>
<gene>
    <name evidence="5" type="ORF">GGR04_001734</name>
</gene>
<dbReference type="Gene3D" id="3.30.360.10">
    <property type="entry name" value="Dihydrodipicolinate Reductase, domain 2"/>
    <property type="match status" value="1"/>
</dbReference>
<evidence type="ECO:0000256" key="1">
    <source>
        <dbReference type="ARBA" id="ARBA00023002"/>
    </source>
</evidence>
<reference evidence="5 6" key="1">
    <citation type="submission" date="2020-08" db="EMBL/GenBank/DDBJ databases">
        <title>Genomic Encyclopedia of Type Strains, Phase IV (KMG-IV): sequencing the most valuable type-strain genomes for metagenomic binning, comparative biology and taxonomic classification.</title>
        <authorList>
            <person name="Goeker M."/>
        </authorList>
    </citation>
    <scope>NUCLEOTIDE SEQUENCE [LARGE SCALE GENOMIC DNA]</scope>
    <source>
        <strain evidence="5 6">DSM 102238</strain>
    </source>
</reference>
<evidence type="ECO:0000259" key="4">
    <source>
        <dbReference type="Pfam" id="PF22725"/>
    </source>
</evidence>
<dbReference type="PANTHER" id="PTHR43818:SF11">
    <property type="entry name" value="BCDNA.GH03377"/>
    <property type="match status" value="1"/>
</dbReference>
<dbReference type="RefSeq" id="WP_183199445.1">
    <property type="nucleotide sequence ID" value="NZ_JACIEK010000003.1"/>
</dbReference>
<protein>
    <submittedName>
        <fullName evidence="5">Putative dehydrogenase</fullName>
    </submittedName>
</protein>
<feature type="region of interest" description="Disordered" evidence="2">
    <location>
        <begin position="336"/>
        <end position="364"/>
    </location>
</feature>
<dbReference type="Proteomes" id="UP000542776">
    <property type="component" value="Unassembled WGS sequence"/>
</dbReference>
<sequence>MIELGLVGLGKMGISHFAIANAHPQAKVSVCDATGYVLDVVKKYTGVETYAEFDELLARPNLDAVIIATPSRFHGPMVRAALEKGIHVFCEKPFCLDWRESEELADLAESKGLVNQVGYHYRFVGAFREMKRVVDSGAIGQVTHVLAEAYGPVVLKPKGSTWRTKSAEGGGCLYDYAAHPINLLNWCFGVPETISGTILNPIFSADTDDEVYSTFTYPAGGPSAHVSVNWSDESQRKMSTKITLMGTKGRIYADRQECQVYLREESPALPGYGKGWTVKYTTELTEEVWFYLRGEEYSAQIDHFVRAVEARKSDGFNSFRSAAETDKVMGRMIADHKGLGEEAPRPVRQTSTAPRKRFSLFSRR</sequence>
<dbReference type="InterPro" id="IPR036291">
    <property type="entry name" value="NAD(P)-bd_dom_sf"/>
</dbReference>
<evidence type="ECO:0000313" key="6">
    <source>
        <dbReference type="Proteomes" id="UP000542776"/>
    </source>
</evidence>
<dbReference type="SUPFAM" id="SSF51735">
    <property type="entry name" value="NAD(P)-binding Rossmann-fold domains"/>
    <property type="match status" value="1"/>
</dbReference>
<dbReference type="EMBL" id="JACIEK010000003">
    <property type="protein sequence ID" value="MBB3997896.1"/>
    <property type="molecule type" value="Genomic_DNA"/>
</dbReference>
<feature type="compositionally biased region" description="Basic and acidic residues" evidence="2">
    <location>
        <begin position="336"/>
        <end position="345"/>
    </location>
</feature>
<dbReference type="PANTHER" id="PTHR43818">
    <property type="entry name" value="BCDNA.GH03377"/>
    <property type="match status" value="1"/>
</dbReference>
<name>A0A7W6EAT7_9HYPH</name>
<evidence type="ECO:0000313" key="5">
    <source>
        <dbReference type="EMBL" id="MBB3997896.1"/>
    </source>
</evidence>
<dbReference type="InterPro" id="IPR055170">
    <property type="entry name" value="GFO_IDH_MocA-like_dom"/>
</dbReference>
<dbReference type="GO" id="GO:0016491">
    <property type="term" value="F:oxidoreductase activity"/>
    <property type="evidence" value="ECO:0007669"/>
    <property type="project" value="UniProtKB-KW"/>
</dbReference>
<dbReference type="SUPFAM" id="SSF55347">
    <property type="entry name" value="Glyceraldehyde-3-phosphate dehydrogenase-like, C-terminal domain"/>
    <property type="match status" value="1"/>
</dbReference>
<comment type="caution">
    <text evidence="5">The sequence shown here is derived from an EMBL/GenBank/DDBJ whole genome shotgun (WGS) entry which is preliminary data.</text>
</comment>
<feature type="compositionally biased region" description="Basic residues" evidence="2">
    <location>
        <begin position="354"/>
        <end position="364"/>
    </location>
</feature>
<dbReference type="AlphaFoldDB" id="A0A7W6EAT7"/>